<reference evidence="2 3" key="1">
    <citation type="submission" date="2014-06" db="EMBL/GenBank/DDBJ databases">
        <title>Genetic determinant of reutericyclin biosynthesis of Lactobacillus reuteri.</title>
        <authorList>
            <person name="Lin X."/>
            <person name="Duar R."/>
            <person name="Walter J."/>
            <person name="Gaenzle M."/>
        </authorList>
    </citation>
    <scope>NUCLEOTIDE SEQUENCE [LARGE SCALE GENOMIC DNA]</scope>
    <source>
        <strain evidence="2 3">LTH2584</strain>
    </source>
</reference>
<evidence type="ECO:0000313" key="3">
    <source>
        <dbReference type="Proteomes" id="UP000027731"/>
    </source>
</evidence>
<name>A0A073JRI9_LIMRT</name>
<comment type="caution">
    <text evidence="2">The sequence shown here is derived from an EMBL/GenBank/DDBJ whole genome shotgun (WGS) entry which is preliminary data.</text>
</comment>
<dbReference type="Proteomes" id="UP000027731">
    <property type="component" value="Unassembled WGS sequence"/>
</dbReference>
<evidence type="ECO:0000313" key="2">
    <source>
        <dbReference type="EMBL" id="KEK16434.1"/>
    </source>
</evidence>
<dbReference type="PATRIC" id="fig|1598.90.peg.285"/>
<gene>
    <name evidence="2" type="ORF">LR3_05920</name>
</gene>
<dbReference type="RefSeq" id="WP_051668519.1">
    <property type="nucleotide sequence ID" value="NZ_JAJGUR010000102.1"/>
</dbReference>
<accession>A0A073JRI9</accession>
<organism evidence="2 3">
    <name type="scientific">Limosilactobacillus reuteri</name>
    <name type="common">Lactobacillus reuteri</name>
    <dbReference type="NCBI Taxonomy" id="1598"/>
    <lineage>
        <taxon>Bacteria</taxon>
        <taxon>Bacillati</taxon>
        <taxon>Bacillota</taxon>
        <taxon>Bacilli</taxon>
        <taxon>Lactobacillales</taxon>
        <taxon>Lactobacillaceae</taxon>
        <taxon>Limosilactobacillus</taxon>
    </lineage>
</organism>
<dbReference type="EMBL" id="JOSX01000007">
    <property type="protein sequence ID" value="KEK16434.1"/>
    <property type="molecule type" value="Genomic_DNA"/>
</dbReference>
<sequence>MNSNNKAITSVSEFIIEIEDCYSDGKEYFFRGESRDYGTIIPNLYRELNGLIKDSTDYYKRLSIELGLQNTDNISVVDQMATLQHYGAKSRLLDITSNALIALFFAVENTDEKEDGIVHVFNDKVFFDSGHTIAIKTAANFMDISLINNFYCYCHEFLSHLAYDEKIKQSLKNCSIYGNGLEWSDLNNIKPSPINNSANIIASLRHKTTDYFKEKNSSVVLDFMEKLNQIAKTREYLNKPLAVFFDMHLPQIYLSTFSNDRIKRQQGAFITPPILSGNDRDNPKKVNTLYKTNVQNEFSKLKAEYKELNIRNKLPETLMNNMMISDSVVSSDAEPNHSKDEKLKKIVGYIRQLNFKLSIQHDYKIEKMRDKFLQLLNDINYCGYRQALTYSVKKLEKGTIIIDGESKHKIKQTLNSLGINEGTVYPDLEHISDSIIENRYDWNNGIKF</sequence>
<dbReference type="SMART" id="SM00901">
    <property type="entry name" value="FRG"/>
    <property type="match status" value="1"/>
</dbReference>
<proteinExistence type="predicted"/>
<dbReference type="Pfam" id="PF08867">
    <property type="entry name" value="FRG"/>
    <property type="match status" value="1"/>
</dbReference>
<dbReference type="AlphaFoldDB" id="A0A073JRI9"/>
<feature type="domain" description="FRG" evidence="1">
    <location>
        <begin position="24"/>
        <end position="119"/>
    </location>
</feature>
<evidence type="ECO:0000259" key="1">
    <source>
        <dbReference type="SMART" id="SM00901"/>
    </source>
</evidence>
<protein>
    <recommendedName>
        <fullName evidence="1">FRG domain-containing protein</fullName>
    </recommendedName>
</protein>
<dbReference type="InterPro" id="IPR014966">
    <property type="entry name" value="FRG-dom"/>
</dbReference>